<evidence type="ECO:0000256" key="1">
    <source>
        <dbReference type="SAM" id="MobiDB-lite"/>
    </source>
</evidence>
<feature type="compositionally biased region" description="Acidic residues" evidence="1">
    <location>
        <begin position="113"/>
        <end position="124"/>
    </location>
</feature>
<evidence type="ECO:0000313" key="3">
    <source>
        <dbReference type="Proteomes" id="UP000693946"/>
    </source>
</evidence>
<accession>A0AAV6S1A9</accession>
<feature type="compositionally biased region" description="Basic and acidic residues" evidence="1">
    <location>
        <begin position="196"/>
        <end position="222"/>
    </location>
</feature>
<organism evidence="2 3">
    <name type="scientific">Solea senegalensis</name>
    <name type="common">Senegalese sole</name>
    <dbReference type="NCBI Taxonomy" id="28829"/>
    <lineage>
        <taxon>Eukaryota</taxon>
        <taxon>Metazoa</taxon>
        <taxon>Chordata</taxon>
        <taxon>Craniata</taxon>
        <taxon>Vertebrata</taxon>
        <taxon>Euteleostomi</taxon>
        <taxon>Actinopterygii</taxon>
        <taxon>Neopterygii</taxon>
        <taxon>Teleostei</taxon>
        <taxon>Neoteleostei</taxon>
        <taxon>Acanthomorphata</taxon>
        <taxon>Carangaria</taxon>
        <taxon>Pleuronectiformes</taxon>
        <taxon>Pleuronectoidei</taxon>
        <taxon>Soleidae</taxon>
        <taxon>Solea</taxon>
    </lineage>
</organism>
<dbReference type="AlphaFoldDB" id="A0AAV6S1A9"/>
<dbReference type="EMBL" id="JAGKHQ010000008">
    <property type="protein sequence ID" value="KAG7510107.1"/>
    <property type="molecule type" value="Genomic_DNA"/>
</dbReference>
<keyword evidence="3" id="KW-1185">Reference proteome</keyword>
<feature type="compositionally biased region" description="Acidic residues" evidence="1">
    <location>
        <begin position="56"/>
        <end position="68"/>
    </location>
</feature>
<feature type="compositionally biased region" description="Polar residues" evidence="1">
    <location>
        <begin position="172"/>
        <end position="191"/>
    </location>
</feature>
<evidence type="ECO:0000313" key="2">
    <source>
        <dbReference type="EMBL" id="KAG7510107.1"/>
    </source>
</evidence>
<name>A0AAV6S1A9_SOLSE</name>
<comment type="caution">
    <text evidence="2">The sequence shown here is derived from an EMBL/GenBank/DDBJ whole genome shotgun (WGS) entry which is preliminary data.</text>
</comment>
<gene>
    <name evidence="2" type="ORF">JOB18_013512</name>
</gene>
<proteinExistence type="predicted"/>
<feature type="region of interest" description="Disordered" evidence="1">
    <location>
        <begin position="105"/>
        <end position="243"/>
    </location>
</feature>
<reference evidence="2 3" key="1">
    <citation type="journal article" date="2021" name="Sci. Rep.">
        <title>Chromosome anchoring in Senegalese sole (Solea senegalensis) reveals sex-associated markers and genome rearrangements in flatfish.</title>
        <authorList>
            <person name="Guerrero-Cozar I."/>
            <person name="Gomez-Garrido J."/>
            <person name="Berbel C."/>
            <person name="Martinez-Blanch J.F."/>
            <person name="Alioto T."/>
            <person name="Claros M.G."/>
            <person name="Gagnaire P.A."/>
            <person name="Manchado M."/>
        </authorList>
    </citation>
    <scope>NUCLEOTIDE SEQUENCE [LARGE SCALE GENOMIC DNA]</scope>
    <source>
        <strain evidence="2">Sse05_10M</strain>
    </source>
</reference>
<sequence length="243" mass="28527">MDKNLSFGCLAREEWKPSTYFENDPYQLTEFKKILGRMVVRKPPPVKERWRRTEQRDEDETFTQQDYLEDVDDTEWYVPVQPEPTRTQCPAKAVYTRQKRRNGKDWVFKVDSDENTEPESEPEPDSLRQNDPKEPCSTELKHPAKVAKGKIVRDAQLSPRKDKKEEEELEMHTTTGTKKVPNIWQQGSPWNRTAHRGGEEPKPEKESESEPDPHKNWYKETDAETSATSCLVQQGRQMKNTTF</sequence>
<feature type="compositionally biased region" description="Polar residues" evidence="1">
    <location>
        <begin position="224"/>
        <end position="243"/>
    </location>
</feature>
<feature type="compositionally biased region" description="Basic and acidic residues" evidence="1">
    <location>
        <begin position="125"/>
        <end position="142"/>
    </location>
</feature>
<feature type="region of interest" description="Disordered" evidence="1">
    <location>
        <begin position="47"/>
        <end position="68"/>
    </location>
</feature>
<dbReference type="Proteomes" id="UP000693946">
    <property type="component" value="Linkage Group LG16"/>
</dbReference>
<protein>
    <submittedName>
        <fullName evidence="2">Uncharacterized protein</fullName>
    </submittedName>
</protein>